<comment type="caution">
    <text evidence="2">The sequence shown here is derived from an EMBL/GenBank/DDBJ whole genome shotgun (WGS) entry which is preliminary data.</text>
</comment>
<feature type="non-terminal residue" evidence="2">
    <location>
        <position position="1"/>
    </location>
</feature>
<feature type="transmembrane region" description="Helical" evidence="1">
    <location>
        <begin position="48"/>
        <end position="68"/>
    </location>
</feature>
<accession>A0AAV6NM88</accession>
<gene>
    <name evidence="2" type="ORF">SDJN03_08987</name>
</gene>
<sequence>MLVYVMAAAGIFAGFINGWYYEDPHNTLIYWIKKHLFIGVWHSKKVGILLYVIFAEILFWGLVSGILHRFGLYWKLLSSLCLGSSLVSCIGSAFTGCCNIVFLFFFVLDAKALSVHTHCLFCVGASLPISCVGSAYSILIVLGAKALSVVLLKGMVELIF</sequence>
<name>A0AAV6NM88_9ROSI</name>
<dbReference type="PANTHER" id="PTHR31061:SF25">
    <property type="entry name" value="HEPARAN-ALPHA-GLUCOSAMINIDE N-ACETYLTRANSFERASE-LIKE PROTEIN (DUF1624)"/>
    <property type="match status" value="1"/>
</dbReference>
<protein>
    <submittedName>
        <fullName evidence="2">Uncharacterized protein</fullName>
    </submittedName>
</protein>
<keyword evidence="1" id="KW-1133">Transmembrane helix</keyword>
<dbReference type="PANTHER" id="PTHR31061">
    <property type="entry name" value="LD22376P"/>
    <property type="match status" value="1"/>
</dbReference>
<keyword evidence="3" id="KW-1185">Reference proteome</keyword>
<feature type="transmembrane region" description="Helical" evidence="1">
    <location>
        <begin position="127"/>
        <end position="152"/>
    </location>
</feature>
<evidence type="ECO:0000313" key="2">
    <source>
        <dbReference type="EMBL" id="KAG6599209.1"/>
    </source>
</evidence>
<organism evidence="2 3">
    <name type="scientific">Cucurbita argyrosperma subsp. sororia</name>
    <dbReference type="NCBI Taxonomy" id="37648"/>
    <lineage>
        <taxon>Eukaryota</taxon>
        <taxon>Viridiplantae</taxon>
        <taxon>Streptophyta</taxon>
        <taxon>Embryophyta</taxon>
        <taxon>Tracheophyta</taxon>
        <taxon>Spermatophyta</taxon>
        <taxon>Magnoliopsida</taxon>
        <taxon>eudicotyledons</taxon>
        <taxon>Gunneridae</taxon>
        <taxon>Pentapetalae</taxon>
        <taxon>rosids</taxon>
        <taxon>fabids</taxon>
        <taxon>Cucurbitales</taxon>
        <taxon>Cucurbitaceae</taxon>
        <taxon>Cucurbiteae</taxon>
        <taxon>Cucurbita</taxon>
    </lineage>
</organism>
<evidence type="ECO:0000256" key="1">
    <source>
        <dbReference type="SAM" id="Phobius"/>
    </source>
</evidence>
<dbReference type="AlphaFoldDB" id="A0AAV6NM88"/>
<dbReference type="EMBL" id="JAGKQH010000005">
    <property type="protein sequence ID" value="KAG6599209.1"/>
    <property type="molecule type" value="Genomic_DNA"/>
</dbReference>
<proteinExistence type="predicted"/>
<feature type="transmembrane region" description="Helical" evidence="1">
    <location>
        <begin position="80"/>
        <end position="107"/>
    </location>
</feature>
<reference evidence="2 3" key="1">
    <citation type="journal article" date="2021" name="Hortic Res">
        <title>The domestication of Cucurbita argyrosperma as revealed by the genome of its wild relative.</title>
        <authorList>
            <person name="Barrera-Redondo J."/>
            <person name="Sanchez-de la Vega G."/>
            <person name="Aguirre-Liguori J.A."/>
            <person name="Castellanos-Morales G."/>
            <person name="Gutierrez-Guerrero Y.T."/>
            <person name="Aguirre-Dugua X."/>
            <person name="Aguirre-Planter E."/>
            <person name="Tenaillon M.I."/>
            <person name="Lira-Saade R."/>
            <person name="Eguiarte L.E."/>
        </authorList>
    </citation>
    <scope>NUCLEOTIDE SEQUENCE [LARGE SCALE GENOMIC DNA]</scope>
    <source>
        <strain evidence="2">JBR-2021</strain>
    </source>
</reference>
<keyword evidence="1" id="KW-0812">Transmembrane</keyword>
<keyword evidence="1" id="KW-0472">Membrane</keyword>
<dbReference type="Proteomes" id="UP000685013">
    <property type="component" value="Chromosome 5"/>
</dbReference>
<evidence type="ECO:0000313" key="3">
    <source>
        <dbReference type="Proteomes" id="UP000685013"/>
    </source>
</evidence>